<keyword evidence="4 9" id="KW-0812">Transmembrane</keyword>
<reference evidence="11" key="2">
    <citation type="submission" date="2021-09" db="EMBL/GenBank/DDBJ databases">
        <authorList>
            <person name="Jia N."/>
            <person name="Wang J."/>
            <person name="Shi W."/>
            <person name="Du L."/>
            <person name="Sun Y."/>
            <person name="Zhan W."/>
            <person name="Jiang J."/>
            <person name="Wang Q."/>
            <person name="Zhang B."/>
            <person name="Ji P."/>
            <person name="Sakyi L.B."/>
            <person name="Cui X."/>
            <person name="Yuan T."/>
            <person name="Jiang B."/>
            <person name="Yang W."/>
            <person name="Lam T.T.-Y."/>
            <person name="Chang Q."/>
            <person name="Ding S."/>
            <person name="Wang X."/>
            <person name="Zhu J."/>
            <person name="Ruan X."/>
            <person name="Zhao L."/>
            <person name="Wei J."/>
            <person name="Que T."/>
            <person name="Du C."/>
            <person name="Cheng J."/>
            <person name="Dai P."/>
            <person name="Han X."/>
            <person name="Huang E."/>
            <person name="Gao Y."/>
            <person name="Liu J."/>
            <person name="Shao H."/>
            <person name="Ye R."/>
            <person name="Li L."/>
            <person name="Wei W."/>
            <person name="Wang X."/>
            <person name="Wang C."/>
            <person name="Huo Q."/>
            <person name="Li W."/>
            <person name="Guo W."/>
            <person name="Chen H."/>
            <person name="Chen S."/>
            <person name="Zhou L."/>
            <person name="Zhou L."/>
            <person name="Ni X."/>
            <person name="Tian J."/>
            <person name="Zhou Y."/>
            <person name="Sheng Y."/>
            <person name="Liu T."/>
            <person name="Pan Y."/>
            <person name="Xia L."/>
            <person name="Li J."/>
            <person name="Zhao F."/>
            <person name="Cao W."/>
        </authorList>
    </citation>
    <scope>NUCLEOTIDE SEQUENCE</scope>
    <source>
        <strain evidence="11">Rmic-2018</strain>
        <tissue evidence="11">Larvae</tissue>
    </source>
</reference>
<evidence type="ECO:0000256" key="3">
    <source>
        <dbReference type="ARBA" id="ARBA00022475"/>
    </source>
</evidence>
<evidence type="ECO:0000256" key="1">
    <source>
        <dbReference type="ARBA" id="ARBA00004651"/>
    </source>
</evidence>
<dbReference type="VEuPathDB" id="VectorBase:LOC119165059"/>
<comment type="subcellular location">
    <subcellularLocation>
        <location evidence="1">Cell membrane</location>
        <topology evidence="1">Multi-pass membrane protein</topology>
    </subcellularLocation>
</comment>
<sequence>MGPFFPASERLEIAKPSTVFYMEELRILAGRESSQQSSVFGYIMAFDWMASNTYSVVWMFLSVALIIVSVVTALLNHVQAYKSQKRMSFIRSITDATWMYVENLFLEATAEPVRGGAQRLLSAVWWLATLVLMNAFCGHMRACLMIKSEVRKIESAEDLVDRPQTVPYMWLGTSYVATVANSTNPDQRRIGRTIRERGTAVPVQELYGRALLEKVAQGRAAIISDATSLAFQVSSKCQDFVGAEYYMAREGLVSHPLNSFARKDIDPELFKNINKIIRRLLEAGLVNYWWGIAMGDMGPCGGGSSASSGPEEASTLTFDDVLGVFVLWLACVAASCVALLAETSMPGGNRKEKLNFIVARWRERRFRRLRQSRVVV</sequence>
<evidence type="ECO:0000313" key="12">
    <source>
        <dbReference type="Proteomes" id="UP000821866"/>
    </source>
</evidence>
<name>A0A9J6EBN2_RHIMP</name>
<feature type="transmembrane region" description="Helical" evidence="9">
    <location>
        <begin position="321"/>
        <end position="341"/>
    </location>
</feature>
<feature type="transmembrane region" description="Helical" evidence="9">
    <location>
        <begin position="56"/>
        <end position="78"/>
    </location>
</feature>
<organism evidence="11 12">
    <name type="scientific">Rhipicephalus microplus</name>
    <name type="common">Cattle tick</name>
    <name type="synonym">Boophilus microplus</name>
    <dbReference type="NCBI Taxonomy" id="6941"/>
    <lineage>
        <taxon>Eukaryota</taxon>
        <taxon>Metazoa</taxon>
        <taxon>Ecdysozoa</taxon>
        <taxon>Arthropoda</taxon>
        <taxon>Chelicerata</taxon>
        <taxon>Arachnida</taxon>
        <taxon>Acari</taxon>
        <taxon>Parasitiformes</taxon>
        <taxon>Ixodida</taxon>
        <taxon>Ixodoidea</taxon>
        <taxon>Ixodidae</taxon>
        <taxon>Rhipicephalinae</taxon>
        <taxon>Rhipicephalus</taxon>
        <taxon>Boophilus</taxon>
    </lineage>
</organism>
<evidence type="ECO:0000256" key="5">
    <source>
        <dbReference type="ARBA" id="ARBA00022989"/>
    </source>
</evidence>
<evidence type="ECO:0000256" key="6">
    <source>
        <dbReference type="ARBA" id="ARBA00023136"/>
    </source>
</evidence>
<evidence type="ECO:0000256" key="4">
    <source>
        <dbReference type="ARBA" id="ARBA00022692"/>
    </source>
</evidence>
<dbReference type="InterPro" id="IPR052192">
    <property type="entry name" value="Insect_Ionotropic_Sensory_Rcpt"/>
</dbReference>
<feature type="domain" description="Ionotropic glutamate receptor C-terminal" evidence="10">
    <location>
        <begin position="57"/>
        <end position="329"/>
    </location>
</feature>
<proteinExistence type="inferred from homology"/>
<keyword evidence="8" id="KW-0325">Glycoprotein</keyword>
<comment type="similarity">
    <text evidence="2">Belongs to the glutamate-gated ion channel (TC 1.A.10.1) family.</text>
</comment>
<evidence type="ECO:0000256" key="9">
    <source>
        <dbReference type="SAM" id="Phobius"/>
    </source>
</evidence>
<dbReference type="AlphaFoldDB" id="A0A9J6EBN2"/>
<dbReference type="GO" id="GO:0050906">
    <property type="term" value="P:detection of stimulus involved in sensory perception"/>
    <property type="evidence" value="ECO:0007669"/>
    <property type="project" value="UniProtKB-ARBA"/>
</dbReference>
<comment type="caution">
    <text evidence="11">The sequence shown here is derived from an EMBL/GenBank/DDBJ whole genome shotgun (WGS) entry which is preliminary data.</text>
</comment>
<keyword evidence="7" id="KW-0675">Receptor</keyword>
<accession>A0A9J6EBN2</accession>
<keyword evidence="6 9" id="KW-0472">Membrane</keyword>
<keyword evidence="12" id="KW-1185">Reference proteome</keyword>
<dbReference type="PANTHER" id="PTHR42643:SF38">
    <property type="entry name" value="IONOTROPIC RECEPTOR 100A"/>
    <property type="match status" value="1"/>
</dbReference>
<keyword evidence="3" id="KW-1003">Cell membrane</keyword>
<evidence type="ECO:0000256" key="2">
    <source>
        <dbReference type="ARBA" id="ARBA00008685"/>
    </source>
</evidence>
<dbReference type="SUPFAM" id="SSF53850">
    <property type="entry name" value="Periplasmic binding protein-like II"/>
    <property type="match status" value="1"/>
</dbReference>
<dbReference type="GO" id="GO:0005886">
    <property type="term" value="C:plasma membrane"/>
    <property type="evidence" value="ECO:0007669"/>
    <property type="project" value="UniProtKB-SubCell"/>
</dbReference>
<evidence type="ECO:0000256" key="7">
    <source>
        <dbReference type="ARBA" id="ARBA00023170"/>
    </source>
</evidence>
<gene>
    <name evidence="11" type="ORF">HPB51_020324</name>
</gene>
<dbReference type="GO" id="GO:0015276">
    <property type="term" value="F:ligand-gated monoatomic ion channel activity"/>
    <property type="evidence" value="ECO:0007669"/>
    <property type="project" value="InterPro"/>
</dbReference>
<reference evidence="11" key="1">
    <citation type="journal article" date="2020" name="Cell">
        <title>Large-Scale Comparative Analyses of Tick Genomes Elucidate Their Genetic Diversity and Vector Capacities.</title>
        <authorList>
            <consortium name="Tick Genome and Microbiome Consortium (TIGMIC)"/>
            <person name="Jia N."/>
            <person name="Wang J."/>
            <person name="Shi W."/>
            <person name="Du L."/>
            <person name="Sun Y."/>
            <person name="Zhan W."/>
            <person name="Jiang J.F."/>
            <person name="Wang Q."/>
            <person name="Zhang B."/>
            <person name="Ji P."/>
            <person name="Bell-Sakyi L."/>
            <person name="Cui X.M."/>
            <person name="Yuan T.T."/>
            <person name="Jiang B.G."/>
            <person name="Yang W.F."/>
            <person name="Lam T.T."/>
            <person name="Chang Q.C."/>
            <person name="Ding S.J."/>
            <person name="Wang X.J."/>
            <person name="Zhu J.G."/>
            <person name="Ruan X.D."/>
            <person name="Zhao L."/>
            <person name="Wei J.T."/>
            <person name="Ye R.Z."/>
            <person name="Que T.C."/>
            <person name="Du C.H."/>
            <person name="Zhou Y.H."/>
            <person name="Cheng J.X."/>
            <person name="Dai P.F."/>
            <person name="Guo W.B."/>
            <person name="Han X.H."/>
            <person name="Huang E.J."/>
            <person name="Li L.F."/>
            <person name="Wei W."/>
            <person name="Gao Y.C."/>
            <person name="Liu J.Z."/>
            <person name="Shao H.Z."/>
            <person name="Wang X."/>
            <person name="Wang C.C."/>
            <person name="Yang T.C."/>
            <person name="Huo Q.B."/>
            <person name="Li W."/>
            <person name="Chen H.Y."/>
            <person name="Chen S.E."/>
            <person name="Zhou L.G."/>
            <person name="Ni X.B."/>
            <person name="Tian J.H."/>
            <person name="Sheng Y."/>
            <person name="Liu T."/>
            <person name="Pan Y.S."/>
            <person name="Xia L.Y."/>
            <person name="Li J."/>
            <person name="Zhao F."/>
            <person name="Cao W.C."/>
        </authorList>
    </citation>
    <scope>NUCLEOTIDE SEQUENCE</scope>
    <source>
        <strain evidence="11">Rmic-2018</strain>
    </source>
</reference>
<protein>
    <recommendedName>
        <fullName evidence="10">Ionotropic glutamate receptor C-terminal domain-containing protein</fullName>
    </recommendedName>
</protein>
<dbReference type="Proteomes" id="UP000821866">
    <property type="component" value="Chromosome 3"/>
</dbReference>
<keyword evidence="5 9" id="KW-1133">Transmembrane helix</keyword>
<evidence type="ECO:0000313" key="11">
    <source>
        <dbReference type="EMBL" id="KAH8031719.1"/>
    </source>
</evidence>
<dbReference type="PANTHER" id="PTHR42643">
    <property type="entry name" value="IONOTROPIC RECEPTOR 20A-RELATED"/>
    <property type="match status" value="1"/>
</dbReference>
<dbReference type="Gene3D" id="1.10.287.70">
    <property type="match status" value="1"/>
</dbReference>
<dbReference type="InterPro" id="IPR001320">
    <property type="entry name" value="Iontro_rcpt_C"/>
</dbReference>
<dbReference type="Pfam" id="PF00060">
    <property type="entry name" value="Lig_chan"/>
    <property type="match status" value="1"/>
</dbReference>
<evidence type="ECO:0000259" key="10">
    <source>
        <dbReference type="Pfam" id="PF00060"/>
    </source>
</evidence>
<dbReference type="EMBL" id="JABSTU010000005">
    <property type="protein sequence ID" value="KAH8031719.1"/>
    <property type="molecule type" value="Genomic_DNA"/>
</dbReference>
<evidence type="ECO:0000256" key="8">
    <source>
        <dbReference type="ARBA" id="ARBA00023180"/>
    </source>
</evidence>